<dbReference type="SUPFAM" id="SSF49879">
    <property type="entry name" value="SMAD/FHA domain"/>
    <property type="match status" value="1"/>
</dbReference>
<dbReference type="PROSITE" id="PS50006">
    <property type="entry name" value="FHA_DOMAIN"/>
    <property type="match status" value="1"/>
</dbReference>
<evidence type="ECO:0000259" key="2">
    <source>
        <dbReference type="PROSITE" id="PS50006"/>
    </source>
</evidence>
<dbReference type="Gene3D" id="2.60.200.20">
    <property type="match status" value="1"/>
</dbReference>
<sequence length="526" mass="58722">MQLPPSSPVKAIEQKPNPFYQPSSEADYHRFQLKPIPNTHNEYPTPFPSSSAGRSSSPVRQQHNEIHDSPPLATSPPRIDTSAKSISSPLSDDDIPVYKPPVEAPVAIKLIQDRVMPLVIGRKSSCDVVLPNRTKISRKHAMVTYLSSSRQVKLKCLGSNGLVVLLPKSHKCKLVRLSHQEKNVVKDTDSKEYALVEDPACIIPYKNDKIVVDVELTSFTLLKNESVIMPYIQGTIIDFRDAEGVLSIRKNKKRHSYLVHKSAFKLQNSSGSELTEFSSTSGSPLRNLVVSNKNSPPSLHNFGNSEPYGIMSGKFTTPNNSGSSNVSQLSPTTPMKIPHSAIKASSQQTPTIVHNYNKIKRPLGESAQNKRSHESAQDVKISQESSLKQKKLKKEQKRLTQEELLQQMKAKNVNIQDLTNVLINHLAFANVQQTPLFQLQKVSSKTVELSRSELRALLGSIDCIGIIYRQGKDAAGKPLDEEYFYDLENDNDSDRRTLVTSLKGGRSGLRSCRKTHKQYFWKKPAK</sequence>
<dbReference type="EMBL" id="AY181248">
    <property type="protein sequence ID" value="AAO25598.1"/>
    <property type="molecule type" value="Genomic_DNA"/>
</dbReference>
<proteinExistence type="predicted"/>
<feature type="region of interest" description="Disordered" evidence="1">
    <location>
        <begin position="362"/>
        <end position="394"/>
    </location>
</feature>
<feature type="region of interest" description="Disordered" evidence="1">
    <location>
        <begin position="1"/>
        <end position="95"/>
    </location>
</feature>
<dbReference type="InterPro" id="IPR008984">
    <property type="entry name" value="SMAD_FHA_dom_sf"/>
</dbReference>
<feature type="domain" description="FHA" evidence="2">
    <location>
        <begin position="118"/>
        <end position="164"/>
    </location>
</feature>
<dbReference type="InterPro" id="IPR000253">
    <property type="entry name" value="FHA_dom"/>
</dbReference>
<dbReference type="SMART" id="SM00240">
    <property type="entry name" value="FHA"/>
    <property type="match status" value="1"/>
</dbReference>
<dbReference type="AlphaFoldDB" id="Q874M7"/>
<evidence type="ECO:0000313" key="3">
    <source>
        <dbReference type="EMBL" id="AAO25598.1"/>
    </source>
</evidence>
<dbReference type="Pfam" id="PF00498">
    <property type="entry name" value="FHA"/>
    <property type="match status" value="1"/>
</dbReference>
<evidence type="ECO:0000256" key="1">
    <source>
        <dbReference type="SAM" id="MobiDB-lite"/>
    </source>
</evidence>
<reference evidence="3" key="1">
    <citation type="journal article" date="2003" name="Genome Biol.">
        <title>Evidence from comparative genomics for a complete sexual cycle in the 'asexual' pathogenic yeast Candida glabrata.</title>
        <authorList>
            <person name="Wong S."/>
            <person name="Fares M.A."/>
            <person name="Zimmermann W."/>
            <person name="Butler G."/>
            <person name="Wolfe K.H."/>
        </authorList>
    </citation>
    <scope>NUCLEOTIDE SEQUENCE</scope>
    <source>
        <strain evidence="3">CBS 2170</strain>
    </source>
</reference>
<dbReference type="PhylomeDB" id="Q874M7"/>
<organism evidence="3">
    <name type="scientific">Nakaseomyces delphensis</name>
    <name type="common">Yeast</name>
    <name type="synonym">Kluyveromyces delphensis</name>
    <dbReference type="NCBI Taxonomy" id="51657"/>
    <lineage>
        <taxon>Eukaryota</taxon>
        <taxon>Fungi</taxon>
        <taxon>Dikarya</taxon>
        <taxon>Ascomycota</taxon>
        <taxon>Saccharomycotina</taxon>
        <taxon>Saccharomycetes</taxon>
        <taxon>Saccharomycetales</taxon>
        <taxon>Saccharomycetaceae</taxon>
        <taxon>Nakaseomyces</taxon>
    </lineage>
</organism>
<accession>Q874M7</accession>
<name>Q874M7_NAKDE</name>
<protein>
    <submittedName>
        <fullName evidence="3">TOS4</fullName>
    </submittedName>
</protein>
<gene>
    <name evidence="3" type="primary">TOS4</name>
</gene>